<feature type="signal peptide" evidence="1">
    <location>
        <begin position="1"/>
        <end position="26"/>
    </location>
</feature>
<accession>A0A5B2XUN0</accession>
<dbReference type="EMBL" id="VUOB01000002">
    <property type="protein sequence ID" value="KAA2266461.1"/>
    <property type="molecule type" value="Genomic_DNA"/>
</dbReference>
<proteinExistence type="predicted"/>
<dbReference type="AlphaFoldDB" id="A0A5B2XUN0"/>
<gene>
    <name evidence="2" type="ORF">F0L68_01555</name>
</gene>
<feature type="chain" id="PRO_5023086878" description="Secreted protein" evidence="1">
    <location>
        <begin position="27"/>
        <end position="224"/>
    </location>
</feature>
<sequence length="224" mass="23907">MRSRSVAAVLAIAVAILTGGAGSALAAPTAQPDERGAGAAAEIFATPNTAIITDPQDPRLKTRLVGFACQVAGIVADNGGRVRGSALLDGVYWSPDLKQATYERSRDFHVDGFSATRLHDVADLIRKQYHQEAVLTFEHLPQTSPRTNAFEVEVPGVDWQRLYNGLVANPAARDRLGGGSVTQDHKLVLVAATADQPLVKQFVAALGGDWSASTVRYGAWDYVR</sequence>
<reference evidence="2 3" key="1">
    <citation type="submission" date="2019-09" db="EMBL/GenBank/DDBJ databases">
        <title>Goodfellowia gen. nov., a new genus of the Pseudonocardineae related to Actinoalloteichus, containing Goodfellowia coeruleoviolacea gen. nov., comb. nov. gen. nov., comb. nov.</title>
        <authorList>
            <person name="Labeda D."/>
        </authorList>
    </citation>
    <scope>NUCLEOTIDE SEQUENCE [LARGE SCALE GENOMIC DNA]</scope>
    <source>
        <strain evidence="2 3">AN110305</strain>
    </source>
</reference>
<organism evidence="2 3">
    <name type="scientific">Solihabitans fulvus</name>
    <dbReference type="NCBI Taxonomy" id="1892852"/>
    <lineage>
        <taxon>Bacteria</taxon>
        <taxon>Bacillati</taxon>
        <taxon>Actinomycetota</taxon>
        <taxon>Actinomycetes</taxon>
        <taxon>Pseudonocardiales</taxon>
        <taxon>Pseudonocardiaceae</taxon>
        <taxon>Solihabitans</taxon>
    </lineage>
</organism>
<comment type="caution">
    <text evidence="2">The sequence shown here is derived from an EMBL/GenBank/DDBJ whole genome shotgun (WGS) entry which is preliminary data.</text>
</comment>
<dbReference type="OrthoDB" id="4159887at2"/>
<evidence type="ECO:0008006" key="4">
    <source>
        <dbReference type="Google" id="ProtNLM"/>
    </source>
</evidence>
<evidence type="ECO:0000313" key="3">
    <source>
        <dbReference type="Proteomes" id="UP000323454"/>
    </source>
</evidence>
<keyword evidence="1" id="KW-0732">Signal</keyword>
<keyword evidence="3" id="KW-1185">Reference proteome</keyword>
<dbReference type="RefSeq" id="WP_149847567.1">
    <property type="nucleotide sequence ID" value="NZ_VUOB01000002.1"/>
</dbReference>
<protein>
    <recommendedName>
        <fullName evidence="4">Secreted protein</fullName>
    </recommendedName>
</protein>
<dbReference type="Proteomes" id="UP000323454">
    <property type="component" value="Unassembled WGS sequence"/>
</dbReference>
<name>A0A5B2XUN0_9PSEU</name>
<evidence type="ECO:0000256" key="1">
    <source>
        <dbReference type="SAM" id="SignalP"/>
    </source>
</evidence>
<evidence type="ECO:0000313" key="2">
    <source>
        <dbReference type="EMBL" id="KAA2266461.1"/>
    </source>
</evidence>
<reference evidence="2 3" key="2">
    <citation type="submission" date="2019-09" db="EMBL/GenBank/DDBJ databases">
        <authorList>
            <person name="Jin C."/>
        </authorList>
    </citation>
    <scope>NUCLEOTIDE SEQUENCE [LARGE SCALE GENOMIC DNA]</scope>
    <source>
        <strain evidence="2 3">AN110305</strain>
    </source>
</reference>